<gene>
    <name evidence="1" type="ORF">AAG747_25375</name>
</gene>
<dbReference type="Proteomes" id="UP001403385">
    <property type="component" value="Unassembled WGS sequence"/>
</dbReference>
<evidence type="ECO:0000313" key="1">
    <source>
        <dbReference type="EMBL" id="MEN7551274.1"/>
    </source>
</evidence>
<dbReference type="Pfam" id="PF07610">
    <property type="entry name" value="DUF1573"/>
    <property type="match status" value="1"/>
</dbReference>
<comment type="caution">
    <text evidence="1">The sequence shown here is derived from an EMBL/GenBank/DDBJ whole genome shotgun (WGS) entry which is preliminary data.</text>
</comment>
<accession>A0AAW9SEB1</accession>
<dbReference type="AlphaFoldDB" id="A0AAW9SEB1"/>
<proteinExistence type="predicted"/>
<dbReference type="RefSeq" id="WP_346824055.1">
    <property type="nucleotide sequence ID" value="NZ_JBDKWZ010000021.1"/>
</dbReference>
<dbReference type="EMBL" id="JBDKWZ010000021">
    <property type="protein sequence ID" value="MEN7551274.1"/>
    <property type="molecule type" value="Genomic_DNA"/>
</dbReference>
<reference evidence="1 2" key="1">
    <citation type="submission" date="2024-04" db="EMBL/GenBank/DDBJ databases">
        <title>Novel genus in family Flammeovirgaceae.</title>
        <authorList>
            <person name="Nguyen T.H."/>
            <person name="Vuong T.Q."/>
            <person name="Le H."/>
            <person name="Kim S.-G."/>
        </authorList>
    </citation>
    <scope>NUCLEOTIDE SEQUENCE [LARGE SCALE GENOMIC DNA]</scope>
    <source>
        <strain evidence="1 2">JCM 23209</strain>
    </source>
</reference>
<name>A0AAW9SEB1_9BACT</name>
<keyword evidence="2" id="KW-1185">Reference proteome</keyword>
<sequence length="259" mass="29796">MKHLITTIIALCITTIGFAQGELKFLETFFNLNVIEEKEKTIYTFEIENPSNEPVSIYSTSVFCQCITIDFPFMSFGIKPGFWSSFKVIYDKKCHDQYGLNHHEGDIRDITIRTNAKNAPDKLEVQGFTIILETWSNKKVQKKQDNGLQGRQVKQQGTFKVDGNEIEIRLWDQRKVDGDVVSLKFNGEWVVKDYALRKRKKTILLTFDPDQKNELILFAKSLGKEPPNTAALSIKNGKKVRRMSLQADLNYCGSIRFVQ</sequence>
<protein>
    <submittedName>
        <fullName evidence="1">DUF1573 domain-containing protein</fullName>
    </submittedName>
</protein>
<evidence type="ECO:0000313" key="2">
    <source>
        <dbReference type="Proteomes" id="UP001403385"/>
    </source>
</evidence>
<dbReference type="InterPro" id="IPR013783">
    <property type="entry name" value="Ig-like_fold"/>
</dbReference>
<dbReference type="Gene3D" id="2.60.40.10">
    <property type="entry name" value="Immunoglobulins"/>
    <property type="match status" value="1"/>
</dbReference>
<organism evidence="1 2">
    <name type="scientific">Rapidithrix thailandica</name>
    <dbReference type="NCBI Taxonomy" id="413964"/>
    <lineage>
        <taxon>Bacteria</taxon>
        <taxon>Pseudomonadati</taxon>
        <taxon>Bacteroidota</taxon>
        <taxon>Cytophagia</taxon>
        <taxon>Cytophagales</taxon>
        <taxon>Flammeovirgaceae</taxon>
        <taxon>Rapidithrix</taxon>
    </lineage>
</organism>
<dbReference type="InterPro" id="IPR011467">
    <property type="entry name" value="DUF1573"/>
</dbReference>